<keyword evidence="2" id="KW-1185">Reference proteome</keyword>
<proteinExistence type="predicted"/>
<dbReference type="Proteomes" id="UP000010482">
    <property type="component" value="Chromosome"/>
</dbReference>
<gene>
    <name evidence="1" type="ORF">Dacsa_0488</name>
</gene>
<dbReference type="HOGENOM" id="CLU_2840050_0_0_3"/>
<dbReference type="OrthoDB" id="495803at2"/>
<evidence type="ECO:0000313" key="1">
    <source>
        <dbReference type="EMBL" id="AFZ49274.1"/>
    </source>
</evidence>
<sequence length="66" mass="7735">MGKKKDIKQIEAIAKEFHMSKEIREAFGEFIEQEKTNGNRGSLNQRGDFTYGELRQKAREFLDLLD</sequence>
<organism evidence="1 2">
    <name type="scientific">Dactylococcopsis salina (strain PCC 8305)</name>
    <name type="common">Myxobactron salinum</name>
    <dbReference type="NCBI Taxonomy" id="13035"/>
    <lineage>
        <taxon>Bacteria</taxon>
        <taxon>Bacillati</taxon>
        <taxon>Cyanobacteriota</taxon>
        <taxon>Cyanophyceae</taxon>
        <taxon>Nodosilineales</taxon>
        <taxon>Cymatolegaceae</taxon>
        <taxon>Dactylococcopsis</taxon>
    </lineage>
</organism>
<dbReference type="eggNOG" id="ENOG502ZUZ1">
    <property type="taxonomic scope" value="Bacteria"/>
</dbReference>
<dbReference type="AlphaFoldDB" id="K9YQU5"/>
<evidence type="ECO:0008006" key="3">
    <source>
        <dbReference type="Google" id="ProtNLM"/>
    </source>
</evidence>
<evidence type="ECO:0000313" key="2">
    <source>
        <dbReference type="Proteomes" id="UP000010482"/>
    </source>
</evidence>
<dbReference type="RefSeq" id="WP_015228287.1">
    <property type="nucleotide sequence ID" value="NC_019780.1"/>
</dbReference>
<name>K9YQU5_DACS8</name>
<dbReference type="EMBL" id="CP003944">
    <property type="protein sequence ID" value="AFZ49274.1"/>
    <property type="molecule type" value="Genomic_DNA"/>
</dbReference>
<reference evidence="1" key="1">
    <citation type="submission" date="2012-04" db="EMBL/GenBank/DDBJ databases">
        <title>Finished genome of Dactylococcopsis salina PCC 8305.</title>
        <authorList>
            <consortium name="US DOE Joint Genome Institute"/>
            <person name="Gugger M."/>
            <person name="Coursin T."/>
            <person name="Rippka R."/>
            <person name="Tandeau De Marsac N."/>
            <person name="Huntemann M."/>
            <person name="Wei C.-L."/>
            <person name="Han J."/>
            <person name="Detter J.C."/>
            <person name="Han C."/>
            <person name="Tapia R."/>
            <person name="Daligault H."/>
            <person name="Chen A."/>
            <person name="Krypides N."/>
            <person name="Mavromatis K."/>
            <person name="Markowitz V."/>
            <person name="Szeto E."/>
            <person name="Ivanova N."/>
            <person name="Ovchinnikova G."/>
            <person name="Pagani I."/>
            <person name="Pati A."/>
            <person name="Goodwin L."/>
            <person name="Peters L."/>
            <person name="Pitluck S."/>
            <person name="Woyke T."/>
            <person name="Kerfeld C."/>
        </authorList>
    </citation>
    <scope>NUCLEOTIDE SEQUENCE [LARGE SCALE GENOMIC DNA]</scope>
    <source>
        <strain evidence="1">PCC 8305</strain>
    </source>
</reference>
<dbReference type="KEGG" id="dsl:Dacsa_0488"/>
<accession>K9YQU5</accession>
<protein>
    <recommendedName>
        <fullName evidence="3">YD repeat protein</fullName>
    </recommendedName>
</protein>